<proteinExistence type="predicted"/>
<reference evidence="3" key="1">
    <citation type="journal article" date="2019" name="Int. J. Syst. Evol. Microbiol.">
        <title>The Global Catalogue of Microorganisms (GCM) 10K type strain sequencing project: providing services to taxonomists for standard genome sequencing and annotation.</title>
        <authorList>
            <consortium name="The Broad Institute Genomics Platform"/>
            <consortium name="The Broad Institute Genome Sequencing Center for Infectious Disease"/>
            <person name="Wu L."/>
            <person name="Ma J."/>
        </authorList>
    </citation>
    <scope>NUCLEOTIDE SEQUENCE [LARGE SCALE GENOMIC DNA]</scope>
    <source>
        <strain evidence="3">CCUG 49560</strain>
    </source>
</reference>
<keyword evidence="3" id="KW-1185">Reference proteome</keyword>
<accession>A0ABV9EQU7</accession>
<dbReference type="EMBL" id="JBHSFN010000040">
    <property type="protein sequence ID" value="MFC4592050.1"/>
    <property type="molecule type" value="Genomic_DNA"/>
</dbReference>
<evidence type="ECO:0000313" key="2">
    <source>
        <dbReference type="EMBL" id="MFC4592050.1"/>
    </source>
</evidence>
<evidence type="ECO:0000259" key="1">
    <source>
        <dbReference type="Pfam" id="PF13474"/>
    </source>
</evidence>
<feature type="domain" description="SnoaL-like" evidence="1">
    <location>
        <begin position="22"/>
        <end position="145"/>
    </location>
</feature>
<dbReference type="SUPFAM" id="SSF54427">
    <property type="entry name" value="NTF2-like"/>
    <property type="match status" value="1"/>
</dbReference>
<protein>
    <submittedName>
        <fullName evidence="2">Nuclear transport factor 2 family protein</fullName>
    </submittedName>
</protein>
<dbReference type="Gene3D" id="3.10.450.50">
    <property type="match status" value="1"/>
</dbReference>
<evidence type="ECO:0000313" key="3">
    <source>
        <dbReference type="Proteomes" id="UP001595891"/>
    </source>
</evidence>
<gene>
    <name evidence="2" type="ORF">ACFO8L_38595</name>
</gene>
<dbReference type="Pfam" id="PF13474">
    <property type="entry name" value="SnoaL_3"/>
    <property type="match status" value="1"/>
</dbReference>
<sequence>MKAATYPVPAPAGVRSALALMLDEAATAYNDGDYEAFVAAYLPSPETTLIAYEPGEGPVADRGRLVLRGSDAIRAHYAEAPMFDADFKRPTLSYDLLHADLVSPEMAHVVAFAQLSGGDDRVPKQAISSLILRREKTRWRITHDHTH</sequence>
<organism evidence="2 3">
    <name type="scientific">Sphaerisporangium corydalis</name>
    <dbReference type="NCBI Taxonomy" id="1441875"/>
    <lineage>
        <taxon>Bacteria</taxon>
        <taxon>Bacillati</taxon>
        <taxon>Actinomycetota</taxon>
        <taxon>Actinomycetes</taxon>
        <taxon>Streptosporangiales</taxon>
        <taxon>Streptosporangiaceae</taxon>
        <taxon>Sphaerisporangium</taxon>
    </lineage>
</organism>
<dbReference type="Proteomes" id="UP001595891">
    <property type="component" value="Unassembled WGS sequence"/>
</dbReference>
<dbReference type="InterPro" id="IPR032710">
    <property type="entry name" value="NTF2-like_dom_sf"/>
</dbReference>
<name>A0ABV9EQU7_9ACTN</name>
<dbReference type="InterPro" id="IPR037401">
    <property type="entry name" value="SnoaL-like"/>
</dbReference>
<comment type="caution">
    <text evidence="2">The sequence shown here is derived from an EMBL/GenBank/DDBJ whole genome shotgun (WGS) entry which is preliminary data.</text>
</comment>
<dbReference type="RefSeq" id="WP_262846595.1">
    <property type="nucleotide sequence ID" value="NZ_JANZYP010000048.1"/>
</dbReference>